<comment type="caution">
    <text evidence="1">The sequence shown here is derived from an EMBL/GenBank/DDBJ whole genome shotgun (WGS) entry which is preliminary data.</text>
</comment>
<protein>
    <submittedName>
        <fullName evidence="1">Uncharacterized protein</fullName>
    </submittedName>
</protein>
<sequence length="55" mass="6601">MTTYDDIAIVRAEHAAQEQLLRANLAICRRNMQTLRMYRPSIAQRVFWAFARRYL</sequence>
<organism evidence="1 2">
    <name type="scientific">Tsukamurella strandjordii</name>
    <dbReference type="NCBI Taxonomy" id="147577"/>
    <lineage>
        <taxon>Bacteria</taxon>
        <taxon>Bacillati</taxon>
        <taxon>Actinomycetota</taxon>
        <taxon>Actinomycetes</taxon>
        <taxon>Mycobacteriales</taxon>
        <taxon>Tsukamurellaceae</taxon>
        <taxon>Tsukamurella</taxon>
    </lineage>
</organism>
<evidence type="ECO:0000313" key="1">
    <source>
        <dbReference type="EMBL" id="MDP0398534.1"/>
    </source>
</evidence>
<gene>
    <name evidence="1" type="ORF">Q7X28_11400</name>
</gene>
<dbReference type="RefSeq" id="WP_305111368.1">
    <property type="nucleotide sequence ID" value="NZ_JAUTIX010000003.1"/>
</dbReference>
<keyword evidence="2" id="KW-1185">Reference proteome</keyword>
<reference evidence="1" key="1">
    <citation type="submission" date="2023-08" db="EMBL/GenBank/DDBJ databases">
        <title>The draft genome of Tsukamurella strandjordii strain 050030.</title>
        <authorList>
            <person name="Zhao F."/>
            <person name="Feng Y."/>
            <person name="Zong Z."/>
        </authorList>
    </citation>
    <scope>NUCLEOTIDE SEQUENCE</scope>
    <source>
        <strain evidence="1">050030</strain>
    </source>
</reference>
<accession>A0AA90NHK6</accession>
<dbReference type="EMBL" id="JAUTIX010000003">
    <property type="protein sequence ID" value="MDP0398534.1"/>
    <property type="molecule type" value="Genomic_DNA"/>
</dbReference>
<dbReference type="AlphaFoldDB" id="A0AA90NHK6"/>
<proteinExistence type="predicted"/>
<name>A0AA90NHK6_9ACTN</name>
<dbReference type="Proteomes" id="UP001178281">
    <property type="component" value="Unassembled WGS sequence"/>
</dbReference>
<evidence type="ECO:0000313" key="2">
    <source>
        <dbReference type="Proteomes" id="UP001178281"/>
    </source>
</evidence>